<sequence length="277" mass="32926">MESQPFVLYYLELENQKLFLFTFPETSDMLINENDNSATIMLQCQLLFDFVKKNPPLGIVHKVTVHDFCEVDCYVKKNMKQYGLENVRGGTYSMEVIPDTLLEALRLELSDSIRLSTQQLIINNLFKKYKDDKSVSIDEIKNKIDEYNEILKKRHDLCGGLERTFLTELEWIRNFVPNSHGKISTFDRQKYKDILLKMKCLNANFSQQKDGFQDIAQLKYPEFVLDTLFFHSHHLKTNLNLRKKYEIEKENLLSKFEYMAYWMINRAEEYEFDLTTI</sequence>
<proteinExistence type="predicted"/>
<protein>
    <submittedName>
        <fullName evidence="1">Uncharacterized protein</fullName>
    </submittedName>
</protein>
<accession>A0A6C0JJZ0</accession>
<dbReference type="EMBL" id="MN740404">
    <property type="protein sequence ID" value="QHU04787.1"/>
    <property type="molecule type" value="Genomic_DNA"/>
</dbReference>
<organism evidence="1">
    <name type="scientific">viral metagenome</name>
    <dbReference type="NCBI Taxonomy" id="1070528"/>
    <lineage>
        <taxon>unclassified sequences</taxon>
        <taxon>metagenomes</taxon>
        <taxon>organismal metagenomes</taxon>
    </lineage>
</organism>
<reference evidence="1" key="1">
    <citation type="journal article" date="2020" name="Nature">
        <title>Giant virus diversity and host interactions through global metagenomics.</title>
        <authorList>
            <person name="Schulz F."/>
            <person name="Roux S."/>
            <person name="Paez-Espino D."/>
            <person name="Jungbluth S."/>
            <person name="Walsh D.A."/>
            <person name="Denef V.J."/>
            <person name="McMahon K.D."/>
            <person name="Konstantinidis K.T."/>
            <person name="Eloe-Fadrosh E.A."/>
            <person name="Kyrpides N.C."/>
            <person name="Woyke T."/>
        </authorList>
    </citation>
    <scope>NUCLEOTIDE SEQUENCE</scope>
    <source>
        <strain evidence="1">GVMAG-M-3300027708-5</strain>
    </source>
</reference>
<name>A0A6C0JJZ0_9ZZZZ</name>
<dbReference type="AlphaFoldDB" id="A0A6C0JJZ0"/>
<evidence type="ECO:0000313" key="1">
    <source>
        <dbReference type="EMBL" id="QHU04787.1"/>
    </source>
</evidence>